<keyword evidence="1" id="KW-1185">Reference proteome</keyword>
<reference evidence="2" key="1">
    <citation type="submission" date="2019-12" db="UniProtKB">
        <authorList>
            <consortium name="WormBaseParasite"/>
        </authorList>
    </citation>
    <scope>IDENTIFICATION</scope>
</reference>
<accession>A0A5S6Q756</accession>
<protein>
    <submittedName>
        <fullName evidence="2">Reverse transcriptase Ty1/copia-type domain-containing protein</fullName>
    </submittedName>
</protein>
<name>A0A5S6Q756_TRIMR</name>
<evidence type="ECO:0000313" key="1">
    <source>
        <dbReference type="Proteomes" id="UP000046395"/>
    </source>
</evidence>
<dbReference type="AlphaFoldDB" id="A0A5S6Q756"/>
<dbReference type="STRING" id="70415.A0A5S6Q756"/>
<dbReference type="Proteomes" id="UP000046395">
    <property type="component" value="Unassembled WGS sequence"/>
</dbReference>
<dbReference type="PANTHER" id="PTHR11439">
    <property type="entry name" value="GAG-POL-RELATED RETROTRANSPOSON"/>
    <property type="match status" value="1"/>
</dbReference>
<evidence type="ECO:0000313" key="2">
    <source>
        <dbReference type="WBParaSite" id="TMUE_1000002985.1"/>
    </source>
</evidence>
<dbReference type="CDD" id="cd09272">
    <property type="entry name" value="RNase_HI_RT_Ty1"/>
    <property type="match status" value="1"/>
</dbReference>
<dbReference type="PANTHER" id="PTHR11439:SF483">
    <property type="entry name" value="PEPTIDE SYNTHASE GLIP-LIKE, PUTATIVE (AFU_ORTHOLOGUE AFUA_3G12920)-RELATED"/>
    <property type="match status" value="1"/>
</dbReference>
<proteinExistence type="predicted"/>
<organism evidence="1 2">
    <name type="scientific">Trichuris muris</name>
    <name type="common">Mouse whipworm</name>
    <dbReference type="NCBI Taxonomy" id="70415"/>
    <lineage>
        <taxon>Eukaryota</taxon>
        <taxon>Metazoa</taxon>
        <taxon>Ecdysozoa</taxon>
        <taxon>Nematoda</taxon>
        <taxon>Enoplea</taxon>
        <taxon>Dorylaimia</taxon>
        <taxon>Trichinellida</taxon>
        <taxon>Trichuridae</taxon>
        <taxon>Trichuris</taxon>
    </lineage>
</organism>
<sequence>MYKKMEHSLTAYCDADWASDKEDRRSTTAYVVCFSRAAISWSSKKQRTVALSTTEAEYMAMSQATQEVMWLQSLGQKLAISTAGCRLLCDSNGAISVSSGQPRSSRTNHIDIRQHFVRERHLAGHIYIEQVATEDNAADMLTKAVTPEHLQKSMTLIGMTI</sequence>
<dbReference type="WBParaSite" id="TMUE_1000002985.1">
    <property type="protein sequence ID" value="TMUE_1000002985.1"/>
    <property type="gene ID" value="WBGene00298562"/>
</dbReference>